<name>X0SYN8_9ZZZZ</name>
<dbReference type="SUPFAM" id="SSF53697">
    <property type="entry name" value="SIS domain"/>
    <property type="match status" value="1"/>
</dbReference>
<dbReference type="GO" id="GO:0097367">
    <property type="term" value="F:carbohydrate derivative binding"/>
    <property type="evidence" value="ECO:0007669"/>
    <property type="project" value="InterPro"/>
</dbReference>
<dbReference type="Gene3D" id="3.40.50.10490">
    <property type="entry name" value="Glucose-6-phosphate isomerase like protein, domain 1"/>
    <property type="match status" value="1"/>
</dbReference>
<accession>X0SYN8</accession>
<dbReference type="AlphaFoldDB" id="X0SYN8"/>
<comment type="caution">
    <text evidence="1">The sequence shown here is derived from an EMBL/GenBank/DDBJ whole genome shotgun (WGS) entry which is preliminary data.</text>
</comment>
<dbReference type="PANTHER" id="PTHR43443:SF1">
    <property type="entry name" value="3-HEXULOSE-6-PHOSPHATE ISOMERASE"/>
    <property type="match status" value="1"/>
</dbReference>
<evidence type="ECO:0000313" key="1">
    <source>
        <dbReference type="EMBL" id="GAF81022.1"/>
    </source>
</evidence>
<protein>
    <recommendedName>
        <fullName evidence="2">SIS domain-containing protein</fullName>
    </recommendedName>
</protein>
<feature type="non-terminal residue" evidence="1">
    <location>
        <position position="1"/>
    </location>
</feature>
<dbReference type="EMBL" id="BARS01008591">
    <property type="protein sequence ID" value="GAF81022.1"/>
    <property type="molecule type" value="Genomic_DNA"/>
</dbReference>
<dbReference type="GO" id="GO:1901135">
    <property type="term" value="P:carbohydrate derivative metabolic process"/>
    <property type="evidence" value="ECO:0007669"/>
    <property type="project" value="InterPro"/>
</dbReference>
<dbReference type="InterPro" id="IPR017552">
    <property type="entry name" value="PHI/rmpB"/>
</dbReference>
<evidence type="ECO:0008006" key="2">
    <source>
        <dbReference type="Google" id="ProtNLM"/>
    </source>
</evidence>
<sequence length="86" mass="9752">VVAVTSHHDSSLARLADEVVIVKGRTKIDQDFDYERRQITGEYDNAPLGTMFELSVMVFLDSVIAYLMQKLGVTEIELRKRHANAE</sequence>
<reference evidence="1" key="1">
    <citation type="journal article" date="2014" name="Front. Microbiol.">
        <title>High frequency of phylogenetically diverse reductive dehalogenase-homologous genes in deep subseafloor sedimentary metagenomes.</title>
        <authorList>
            <person name="Kawai M."/>
            <person name="Futagami T."/>
            <person name="Toyoda A."/>
            <person name="Takaki Y."/>
            <person name="Nishi S."/>
            <person name="Hori S."/>
            <person name="Arai W."/>
            <person name="Tsubouchi T."/>
            <person name="Morono Y."/>
            <person name="Uchiyama I."/>
            <person name="Ito T."/>
            <person name="Fujiyama A."/>
            <person name="Inagaki F."/>
            <person name="Takami H."/>
        </authorList>
    </citation>
    <scope>NUCLEOTIDE SEQUENCE</scope>
    <source>
        <strain evidence="1">Expedition CK06-06</strain>
    </source>
</reference>
<gene>
    <name evidence="1" type="ORF">S01H1_16347</name>
</gene>
<proteinExistence type="predicted"/>
<organism evidence="1">
    <name type="scientific">marine sediment metagenome</name>
    <dbReference type="NCBI Taxonomy" id="412755"/>
    <lineage>
        <taxon>unclassified sequences</taxon>
        <taxon>metagenomes</taxon>
        <taxon>ecological metagenomes</taxon>
    </lineage>
</organism>
<dbReference type="PANTHER" id="PTHR43443">
    <property type="entry name" value="3-HEXULOSE-6-PHOSPHATE ISOMERASE"/>
    <property type="match status" value="1"/>
</dbReference>
<dbReference type="GO" id="GO:0016853">
    <property type="term" value="F:isomerase activity"/>
    <property type="evidence" value="ECO:0007669"/>
    <property type="project" value="InterPro"/>
</dbReference>
<dbReference type="InterPro" id="IPR046348">
    <property type="entry name" value="SIS_dom_sf"/>
</dbReference>